<gene>
    <name evidence="1" type="ORF">F3059_00945</name>
</gene>
<sequence>MRNLIVLVLICFSTVTFGQTNECKKFKNGKFKIIDAEVGNSIITRKGSKQIEYGEGSKLKLEFKVKWVDDCTYTLELKKVLENPNNIELPEGMILTIEIIETKENSYVQKSTSNLYDMVLESELIKIE</sequence>
<reference evidence="1 2" key="1">
    <citation type="submission" date="2019-09" db="EMBL/GenBank/DDBJ databases">
        <title>Genomes of Cryomorphaceae.</title>
        <authorList>
            <person name="Bowman J.P."/>
        </authorList>
    </citation>
    <scope>NUCLEOTIDE SEQUENCE [LARGE SCALE GENOMIC DNA]</scope>
    <source>
        <strain evidence="1 2">KCTC 52047</strain>
    </source>
</reference>
<evidence type="ECO:0000313" key="1">
    <source>
        <dbReference type="EMBL" id="KAB1066066.1"/>
    </source>
</evidence>
<accession>A0A6N6MB40</accession>
<dbReference type="EMBL" id="WACR01000001">
    <property type="protein sequence ID" value="KAB1066066.1"/>
    <property type="molecule type" value="Genomic_DNA"/>
</dbReference>
<keyword evidence="2" id="KW-1185">Reference proteome</keyword>
<dbReference type="RefSeq" id="WP_151166054.1">
    <property type="nucleotide sequence ID" value="NZ_WACR01000001.1"/>
</dbReference>
<evidence type="ECO:0000313" key="2">
    <source>
        <dbReference type="Proteomes" id="UP000435357"/>
    </source>
</evidence>
<name>A0A6N6MB40_9FLAO</name>
<organism evidence="1 2">
    <name type="scientific">Salibacter halophilus</name>
    <dbReference type="NCBI Taxonomy" id="1803916"/>
    <lineage>
        <taxon>Bacteria</taxon>
        <taxon>Pseudomonadati</taxon>
        <taxon>Bacteroidota</taxon>
        <taxon>Flavobacteriia</taxon>
        <taxon>Flavobacteriales</taxon>
        <taxon>Salibacteraceae</taxon>
        <taxon>Salibacter</taxon>
    </lineage>
</organism>
<dbReference type="AlphaFoldDB" id="A0A6N6MB40"/>
<dbReference type="OrthoDB" id="983030at2"/>
<proteinExistence type="predicted"/>
<comment type="caution">
    <text evidence="1">The sequence shown here is derived from an EMBL/GenBank/DDBJ whole genome shotgun (WGS) entry which is preliminary data.</text>
</comment>
<protein>
    <submittedName>
        <fullName evidence="1">Uncharacterized protein</fullName>
    </submittedName>
</protein>
<dbReference type="Proteomes" id="UP000435357">
    <property type="component" value="Unassembled WGS sequence"/>
</dbReference>